<dbReference type="PRINTS" id="PR00506">
    <property type="entry name" value="D21N6MTFRASE"/>
</dbReference>
<feature type="domain" description="DNA methylase N-4/N-6" evidence="6">
    <location>
        <begin position="271"/>
        <end position="501"/>
    </location>
</feature>
<name>A0A412CEY8_9FIRM</name>
<dbReference type="InterPro" id="IPR002295">
    <property type="entry name" value="N4/N6-MTase_EcoPI_Mod-like"/>
</dbReference>
<comment type="similarity">
    <text evidence="1">Belongs to the N(4)/N(6)-methyltransferase family.</text>
</comment>
<keyword evidence="2 7" id="KW-0489">Methyltransferase</keyword>
<keyword evidence="4" id="KW-0949">S-adenosyl-L-methionine</keyword>
<keyword evidence="3 7" id="KW-0808">Transferase</keyword>
<organism evidence="7 8">
    <name type="scientific">Megamonas rupellensis</name>
    <dbReference type="NCBI Taxonomy" id="491921"/>
    <lineage>
        <taxon>Bacteria</taxon>
        <taxon>Bacillati</taxon>
        <taxon>Bacillota</taxon>
        <taxon>Negativicutes</taxon>
        <taxon>Selenomonadales</taxon>
        <taxon>Selenomonadaceae</taxon>
        <taxon>Megamonas</taxon>
    </lineage>
</organism>
<dbReference type="InterPro" id="IPR002941">
    <property type="entry name" value="DNA_methylase_N4/N6"/>
</dbReference>
<evidence type="ECO:0000259" key="6">
    <source>
        <dbReference type="Pfam" id="PF01555"/>
    </source>
</evidence>
<comment type="caution">
    <text evidence="7">The sequence shown here is derived from an EMBL/GenBank/DDBJ whole genome shotgun (WGS) entry which is preliminary data.</text>
</comment>
<protein>
    <submittedName>
        <fullName evidence="7">DNA modification methyltransferase</fullName>
    </submittedName>
</protein>
<dbReference type="InterPro" id="IPR029063">
    <property type="entry name" value="SAM-dependent_MTases_sf"/>
</dbReference>
<evidence type="ECO:0000256" key="4">
    <source>
        <dbReference type="ARBA" id="ARBA00022691"/>
    </source>
</evidence>
<dbReference type="InterPro" id="IPR002052">
    <property type="entry name" value="DNA_methylase_N6_adenine_CS"/>
</dbReference>
<dbReference type="Proteomes" id="UP000286147">
    <property type="component" value="Unassembled WGS sequence"/>
</dbReference>
<accession>A0A412CEY8</accession>
<sequence length="958" mass="112379">MDTIKILNYQGNKSSLMPFISKHLKKYISNDDKICDIFSGSGTVGAFLKNNYDIVANDAELYSYIISSALLNTPTCIELKNLKNIFTQKYNLNLKNLLKLQEEYVAEERFFLEKKDNLSLVDLYSKIPTIWNKNNTHLSASFLREKNHYNLFLYYYAGTYFSIEQSINIDCVIKSIHEINQHNDVLWSCLFYAMSEIVFSKDGHMAQPLNIIKNPSRHLKQRTKKLTYFFYKKLDEFIEKSPHTMNKRKYNIYNSDIIDLLNNNSFCNQKIKLIYADPPYTDMQYSRYYHLLNVAAQYNYPNPTIIHGKYTKGLYTEGRNQSKLSKKSTAKDVLQKLFEFCYEHKIILALSYAYPKNKNNQKTDRYTISIEELVNMAKKIFGVKKVQIEQKNYEHANHRNSNTKEVYEYLILCGQEIHKSNYDLIKLKKELKNLIPTSKNPIYNTHLYWSQKSYNVIDYLIEHLSKENDIIFDPFMGSGVTILEAIQDKYNRAAIGCDINEMPKFIIESIINNIPKNNLKELFNDFNLKLKELEFYYDTKCSICGNTGYISKVVFNKPIRTENKFIIKAINYTCPICGKSTKEPDENDYFNFCNVRCTSYVPNKKLIQNSKIAVGESDTISDLFTPRNFSILNELILYINNSKYKQILRYLLMSIIHLAKITDTHSNSQWPLWIPKLNCVEKNIIELLRKKIKTLITCKSYVLSNYSNSKLVNTFNELEKNSALIFTKGSQYITSEEIPNNSVSLIITDPPYMDQVLYSEYMQLYQPFTKLNFNLKDEIIVSSANERKRTKAEYFYLLNEVFSICKNKLKENHLMCLFFHDSNLEVWVQLINILERNGFKFISQEHIKKSKTIKNILSPKKSLSGDALLFFENTRKKLPKPTTSLTSYEIKYNVYLEAKKLLEQYGDLSTPELYDMGIMEMLIENGWLAQLSIKYKTLVDIFNEYFIWKGECGKWHLP</sequence>
<evidence type="ECO:0000256" key="1">
    <source>
        <dbReference type="ARBA" id="ARBA00006594"/>
    </source>
</evidence>
<dbReference type="RefSeq" id="WP_118035836.1">
    <property type="nucleotide sequence ID" value="NZ_QRTP01000009.1"/>
</dbReference>
<proteinExistence type="inferred from homology"/>
<evidence type="ECO:0000313" key="8">
    <source>
        <dbReference type="Proteomes" id="UP000286147"/>
    </source>
</evidence>
<evidence type="ECO:0000313" key="7">
    <source>
        <dbReference type="EMBL" id="RGQ84024.1"/>
    </source>
</evidence>
<gene>
    <name evidence="7" type="ORF">DWY77_04995</name>
</gene>
<keyword evidence="5" id="KW-0680">Restriction system</keyword>
<dbReference type="SUPFAM" id="SSF53335">
    <property type="entry name" value="S-adenosyl-L-methionine-dependent methyltransferases"/>
    <property type="match status" value="3"/>
</dbReference>
<evidence type="ECO:0000256" key="5">
    <source>
        <dbReference type="ARBA" id="ARBA00022747"/>
    </source>
</evidence>
<evidence type="ECO:0000256" key="3">
    <source>
        <dbReference type="ARBA" id="ARBA00022679"/>
    </source>
</evidence>
<evidence type="ECO:0000256" key="2">
    <source>
        <dbReference type="ARBA" id="ARBA00022603"/>
    </source>
</evidence>
<dbReference type="Gene3D" id="3.40.50.150">
    <property type="entry name" value="Vaccinia Virus protein VP39"/>
    <property type="match status" value="2"/>
</dbReference>
<dbReference type="GO" id="GO:0032259">
    <property type="term" value="P:methylation"/>
    <property type="evidence" value="ECO:0007669"/>
    <property type="project" value="UniProtKB-KW"/>
</dbReference>
<dbReference type="EMBL" id="QRTP01000009">
    <property type="protein sequence ID" value="RGQ84024.1"/>
    <property type="molecule type" value="Genomic_DNA"/>
</dbReference>
<dbReference type="GO" id="GO:0008170">
    <property type="term" value="F:N-methyltransferase activity"/>
    <property type="evidence" value="ECO:0007669"/>
    <property type="project" value="InterPro"/>
</dbReference>
<dbReference type="GO" id="GO:0003677">
    <property type="term" value="F:DNA binding"/>
    <property type="evidence" value="ECO:0007669"/>
    <property type="project" value="InterPro"/>
</dbReference>
<feature type="domain" description="DNA methylase N-4/N-6" evidence="6">
    <location>
        <begin position="743"/>
        <end position="891"/>
    </location>
</feature>
<reference evidence="7 8" key="1">
    <citation type="submission" date="2018-08" db="EMBL/GenBank/DDBJ databases">
        <title>A genome reference for cultivated species of the human gut microbiota.</title>
        <authorList>
            <person name="Zou Y."/>
            <person name="Xue W."/>
            <person name="Luo G."/>
        </authorList>
    </citation>
    <scope>NUCLEOTIDE SEQUENCE [LARGE SCALE GENOMIC DNA]</scope>
    <source>
        <strain evidence="7 8">AF27-12</strain>
    </source>
</reference>
<dbReference type="GO" id="GO:0009307">
    <property type="term" value="P:DNA restriction-modification system"/>
    <property type="evidence" value="ECO:0007669"/>
    <property type="project" value="UniProtKB-KW"/>
</dbReference>
<dbReference type="PROSITE" id="PS00092">
    <property type="entry name" value="N6_MTASE"/>
    <property type="match status" value="2"/>
</dbReference>
<dbReference type="AlphaFoldDB" id="A0A412CEY8"/>
<dbReference type="Pfam" id="PF01555">
    <property type="entry name" value="N6_N4_Mtase"/>
    <property type="match status" value="2"/>
</dbReference>